<dbReference type="EMBL" id="CWOW01000009">
    <property type="protein sequence ID" value="CSA64448.1"/>
    <property type="molecule type" value="Genomic_DNA"/>
</dbReference>
<accession>A0A655QMB4</accession>
<sequence length="39" mass="4701">MLLHEINQQSFITNVPLHKLRANTNHFFNTIKDRYFTVV</sequence>
<reference evidence="1 2" key="1">
    <citation type="submission" date="2015-07" db="EMBL/GenBank/DDBJ databases">
        <authorList>
            <consortium name="Pathogen Informatics"/>
        </authorList>
    </citation>
    <scope>NUCLEOTIDE SEQUENCE [LARGE SCALE GENOMIC DNA]</scope>
    <source>
        <strain evidence="1 2">A51</strain>
    </source>
</reference>
<dbReference type="AlphaFoldDB" id="A0A655QMB4"/>
<evidence type="ECO:0000313" key="2">
    <source>
        <dbReference type="Proteomes" id="UP000044806"/>
    </source>
</evidence>
<dbReference type="Proteomes" id="UP000044806">
    <property type="component" value="Unassembled WGS sequence"/>
</dbReference>
<organism evidence="1 2">
    <name type="scientific">Vibrio cholerae</name>
    <dbReference type="NCBI Taxonomy" id="666"/>
    <lineage>
        <taxon>Bacteria</taxon>
        <taxon>Pseudomonadati</taxon>
        <taxon>Pseudomonadota</taxon>
        <taxon>Gammaproteobacteria</taxon>
        <taxon>Vibrionales</taxon>
        <taxon>Vibrionaceae</taxon>
        <taxon>Vibrio</taxon>
    </lineage>
</organism>
<evidence type="ECO:0000313" key="1">
    <source>
        <dbReference type="EMBL" id="CSA64448.1"/>
    </source>
</evidence>
<protein>
    <submittedName>
        <fullName evidence="1">Uncharacterized protein</fullName>
    </submittedName>
</protein>
<proteinExistence type="predicted"/>
<gene>
    <name evidence="1" type="ORF">ERS013165_02102</name>
</gene>
<name>A0A655QMB4_VIBCL</name>